<keyword evidence="1" id="KW-0472">Membrane</keyword>
<dbReference type="GO" id="GO:0016747">
    <property type="term" value="F:acyltransferase activity, transferring groups other than amino-acyl groups"/>
    <property type="evidence" value="ECO:0007669"/>
    <property type="project" value="InterPro"/>
</dbReference>
<evidence type="ECO:0000313" key="3">
    <source>
        <dbReference type="EMBL" id="GIZ89755.1"/>
    </source>
</evidence>
<dbReference type="EMBL" id="BPMS01000015">
    <property type="protein sequence ID" value="GIZ89755.1"/>
    <property type="molecule type" value="Genomic_DNA"/>
</dbReference>
<keyword evidence="1" id="KW-0812">Transmembrane</keyword>
<dbReference type="AlphaFoldDB" id="A0AA37CKH5"/>
<dbReference type="InterPro" id="IPR002656">
    <property type="entry name" value="Acyl_transf_3_dom"/>
</dbReference>
<feature type="transmembrane region" description="Helical" evidence="1">
    <location>
        <begin position="162"/>
        <end position="189"/>
    </location>
</feature>
<evidence type="ECO:0000313" key="5">
    <source>
        <dbReference type="Proteomes" id="UP000887212"/>
    </source>
</evidence>
<feature type="transmembrane region" description="Helical" evidence="1">
    <location>
        <begin position="334"/>
        <end position="353"/>
    </location>
</feature>
<dbReference type="PANTHER" id="PTHR23028:SF53">
    <property type="entry name" value="ACYL_TRANSF_3 DOMAIN-CONTAINING PROTEIN"/>
    <property type="match status" value="1"/>
</dbReference>
<feature type="transmembrane region" description="Helical" evidence="1">
    <location>
        <begin position="39"/>
        <end position="60"/>
    </location>
</feature>
<protein>
    <submittedName>
        <fullName evidence="3">Acyltransferase</fullName>
    </submittedName>
</protein>
<feature type="transmembrane region" description="Helical" evidence="1">
    <location>
        <begin position="239"/>
        <end position="258"/>
    </location>
</feature>
<evidence type="ECO:0000313" key="6">
    <source>
        <dbReference type="Proteomes" id="UP000887228"/>
    </source>
</evidence>
<gene>
    <name evidence="3" type="ORF">KAM435_30820</name>
    <name evidence="4" type="ORF">KAM436_32060</name>
</gene>
<sequence>MSRKILDIEVLRGVAVLFVVVHHANINLFAWTSSELARFYTYFGGAIGVDLFFAISGFVIARELLPKLNQCQDVNEGFRVALSFWIRRAWRLLPSAWLWLLIILTLTFIFNDSGSFGGVRSNIEATFAGLLQVANFRLAETFGRSEYGASAVYWSLSMEEQFYIVLPLVALILRKHVAYLVGFVALIQMIEPRTGMNMYEVCFRTDALCLGVLLAIYTAQPTYELTRPAFLADRRASLVISSLLLLILLSLGSGVLNIAPYRLTLVAILSAGLVFIASYDGNYFFYRLNFLRSPLIWFGSRSYAIYLTHMPCFFIVREIWYRYSSGAIPGAEQFMLFSLSAGGLILLLSEINYRLIELPLRKRGAGIAKAFLQCTAVKKELIFDRG</sequence>
<proteinExistence type="predicted"/>
<dbReference type="PANTHER" id="PTHR23028">
    <property type="entry name" value="ACETYLTRANSFERASE"/>
    <property type="match status" value="1"/>
</dbReference>
<organism evidence="3 5">
    <name type="scientific">Aquipseudomonas alcaligenes</name>
    <name type="common">Pseudomonas alcaligenes</name>
    <dbReference type="NCBI Taxonomy" id="43263"/>
    <lineage>
        <taxon>Bacteria</taxon>
        <taxon>Pseudomonadati</taxon>
        <taxon>Pseudomonadota</taxon>
        <taxon>Gammaproteobacteria</taxon>
        <taxon>Pseudomonadales</taxon>
        <taxon>Pseudomonadaceae</taxon>
        <taxon>Aquipseudomonas</taxon>
    </lineage>
</organism>
<dbReference type="Proteomes" id="UP000887212">
    <property type="component" value="Unassembled WGS sequence"/>
</dbReference>
<evidence type="ECO:0000313" key="4">
    <source>
        <dbReference type="EMBL" id="GIZ94238.1"/>
    </source>
</evidence>
<dbReference type="GO" id="GO:0009103">
    <property type="term" value="P:lipopolysaccharide biosynthetic process"/>
    <property type="evidence" value="ECO:0007669"/>
    <property type="project" value="TreeGrafter"/>
</dbReference>
<keyword evidence="3" id="KW-0808">Transferase</keyword>
<dbReference type="InterPro" id="IPR050879">
    <property type="entry name" value="Acyltransferase_3"/>
</dbReference>
<keyword evidence="3" id="KW-0012">Acyltransferase</keyword>
<dbReference type="Proteomes" id="UP000887228">
    <property type="component" value="Unassembled WGS sequence"/>
</dbReference>
<reference evidence="3 6" key="1">
    <citation type="submission" date="2021-07" db="EMBL/GenBank/DDBJ databases">
        <title>Whole genome sequencing of carbapenem-resistant Pseudomonas spp. isolated in Japan.</title>
        <authorList>
            <person name="Suzuki M."/>
            <person name="Maehana S."/>
            <person name="Kitasato H."/>
        </authorList>
    </citation>
    <scope>NUCLEOTIDE SEQUENCE</scope>
    <source>
        <strain evidence="3">KAM435</strain>
        <strain evidence="4 6">KAM436</strain>
    </source>
</reference>
<comment type="caution">
    <text evidence="3">The sequence shown here is derived from an EMBL/GenBank/DDBJ whole genome shotgun (WGS) entry which is preliminary data.</text>
</comment>
<evidence type="ECO:0000259" key="2">
    <source>
        <dbReference type="Pfam" id="PF01757"/>
    </source>
</evidence>
<dbReference type="EMBL" id="BPMT01000015">
    <property type="protein sequence ID" value="GIZ94238.1"/>
    <property type="molecule type" value="Genomic_DNA"/>
</dbReference>
<name>A0AA37CKH5_AQUAC</name>
<feature type="domain" description="Acyltransferase 3" evidence="2">
    <location>
        <begin position="6"/>
        <end position="348"/>
    </location>
</feature>
<dbReference type="RefSeq" id="WP_203789805.1">
    <property type="nucleotide sequence ID" value="NZ_AP024354.1"/>
</dbReference>
<feature type="transmembrane region" description="Helical" evidence="1">
    <location>
        <begin position="12"/>
        <end position="33"/>
    </location>
</feature>
<feature type="transmembrane region" description="Helical" evidence="1">
    <location>
        <begin position="89"/>
        <end position="110"/>
    </location>
</feature>
<dbReference type="GO" id="GO:0016020">
    <property type="term" value="C:membrane"/>
    <property type="evidence" value="ECO:0007669"/>
    <property type="project" value="TreeGrafter"/>
</dbReference>
<evidence type="ECO:0000256" key="1">
    <source>
        <dbReference type="SAM" id="Phobius"/>
    </source>
</evidence>
<dbReference type="Pfam" id="PF01757">
    <property type="entry name" value="Acyl_transf_3"/>
    <property type="match status" value="1"/>
</dbReference>
<keyword evidence="1" id="KW-1133">Transmembrane helix</keyword>
<feature type="transmembrane region" description="Helical" evidence="1">
    <location>
        <begin position="265"/>
        <end position="285"/>
    </location>
</feature>
<accession>A0AA37CKH5</accession>